<dbReference type="PANTHER" id="PTHR34984:SF1">
    <property type="entry name" value="CARBON STORAGE REGULATOR"/>
    <property type="match status" value="1"/>
</dbReference>
<dbReference type="InterPro" id="IPR003751">
    <property type="entry name" value="CsrA"/>
</dbReference>
<keyword evidence="1 6" id="KW-0963">Cytoplasm</keyword>
<accession>A0ABT1EEP3</accession>
<evidence type="ECO:0000256" key="1">
    <source>
        <dbReference type="ARBA" id="ARBA00022490"/>
    </source>
</evidence>
<gene>
    <name evidence="6" type="primary">csrA</name>
    <name evidence="7" type="ORF">NK118_02725</name>
</gene>
<dbReference type="PANTHER" id="PTHR34984">
    <property type="entry name" value="CARBON STORAGE REGULATOR"/>
    <property type="match status" value="1"/>
</dbReference>
<comment type="caution">
    <text evidence="7">The sequence shown here is derived from an EMBL/GenBank/DDBJ whole genome shotgun (WGS) entry which is preliminary data.</text>
</comment>
<keyword evidence="5 6" id="KW-0694">RNA-binding</keyword>
<dbReference type="RefSeq" id="WP_262068063.1">
    <property type="nucleotide sequence ID" value="NZ_JAMXOC010000002.1"/>
</dbReference>
<name>A0ABT1EEP3_9FIRM</name>
<dbReference type="InterPro" id="IPR036107">
    <property type="entry name" value="CsrA_sf"/>
</dbReference>
<dbReference type="HAMAP" id="MF_00167">
    <property type="entry name" value="CsrA"/>
    <property type="match status" value="1"/>
</dbReference>
<comment type="subcellular location">
    <subcellularLocation>
        <location evidence="6">Cytoplasm</location>
    </subcellularLocation>
</comment>
<dbReference type="Proteomes" id="UP001523565">
    <property type="component" value="Unassembled WGS sequence"/>
</dbReference>
<dbReference type="Gene3D" id="2.60.40.4380">
    <property type="entry name" value="Translational regulator CsrA"/>
    <property type="match status" value="1"/>
</dbReference>
<comment type="similarity">
    <text evidence="6">Belongs to the CsrA/RsmA family.</text>
</comment>
<comment type="subunit">
    <text evidence="6">Homodimer; the beta-strands of each monomer intercalate to form a hydrophobic core, while the alpha-helices form wings that extend away from the core.</text>
</comment>
<sequence length="76" mass="8294">MLVLQRKKGEKILIGEDICLTVTEVGADSVKLAIEAPGEVKILRGELAEAIAFNQEAAQAVDVDITKKMKEWQSLV</sequence>
<reference evidence="7 8" key="1">
    <citation type="journal article" date="2022" name="Genome Biol. Evol.">
        <title>Host diet, physiology and behaviors set the stage for Lachnospiraceae cladogenesis.</title>
        <authorList>
            <person name="Vera-Ponce De Leon A."/>
            <person name="Schneider M."/>
            <person name="Jahnes B.C."/>
            <person name="Sadowski V."/>
            <person name="Camuy-Velez L.A."/>
            <person name="Duan J."/>
            <person name="Sabree Z.L."/>
        </authorList>
    </citation>
    <scope>NUCLEOTIDE SEQUENCE [LARGE SCALE GENOMIC DNA]</scope>
    <source>
        <strain evidence="7 8">PAL227</strain>
    </source>
</reference>
<organism evidence="7 8">
    <name type="scientific">Ohessyouella blattaphilus</name>
    <dbReference type="NCBI Taxonomy" id="2949333"/>
    <lineage>
        <taxon>Bacteria</taxon>
        <taxon>Bacillati</taxon>
        <taxon>Bacillota</taxon>
        <taxon>Clostridia</taxon>
        <taxon>Lachnospirales</taxon>
        <taxon>Lachnospiraceae</taxon>
        <taxon>Ohessyouella</taxon>
    </lineage>
</organism>
<evidence type="ECO:0000256" key="4">
    <source>
        <dbReference type="ARBA" id="ARBA00022845"/>
    </source>
</evidence>
<dbReference type="EMBL" id="JAMZFV010000002">
    <property type="protein sequence ID" value="MCP1109158.1"/>
    <property type="molecule type" value="Genomic_DNA"/>
</dbReference>
<protein>
    <recommendedName>
        <fullName evidence="6">Translational regulator CsrA</fullName>
    </recommendedName>
</protein>
<evidence type="ECO:0000313" key="7">
    <source>
        <dbReference type="EMBL" id="MCP1109158.1"/>
    </source>
</evidence>
<evidence type="ECO:0000256" key="3">
    <source>
        <dbReference type="ARBA" id="ARBA00022795"/>
    </source>
</evidence>
<evidence type="ECO:0000313" key="8">
    <source>
        <dbReference type="Proteomes" id="UP001523565"/>
    </source>
</evidence>
<evidence type="ECO:0000256" key="2">
    <source>
        <dbReference type="ARBA" id="ARBA00022491"/>
    </source>
</evidence>
<keyword evidence="3 6" id="KW-1005">Bacterial flagellum biogenesis</keyword>
<proteinExistence type="inferred from homology"/>
<dbReference type="SUPFAM" id="SSF117130">
    <property type="entry name" value="CsrA-like"/>
    <property type="match status" value="1"/>
</dbReference>
<keyword evidence="4 6" id="KW-0810">Translation regulation</keyword>
<evidence type="ECO:0000256" key="5">
    <source>
        <dbReference type="ARBA" id="ARBA00022884"/>
    </source>
</evidence>
<keyword evidence="2 6" id="KW-0678">Repressor</keyword>
<keyword evidence="8" id="KW-1185">Reference proteome</keyword>
<dbReference type="Pfam" id="PF02599">
    <property type="entry name" value="CsrA"/>
    <property type="match status" value="1"/>
</dbReference>
<evidence type="ECO:0000256" key="6">
    <source>
        <dbReference type="HAMAP-Rule" id="MF_00167"/>
    </source>
</evidence>
<comment type="function">
    <text evidence="6">A translational regulator that binds mRNA to regulate translation initiation and/or mRNA stability. Usually binds in the 5'-UTR at or near the Shine-Dalgarno sequence preventing ribosome-binding, thus repressing translation. Its main target seems to be the major flagellin gene, while its function is anatagonized by FliW.</text>
</comment>